<dbReference type="OMA" id="EYDEYPL"/>
<reference evidence="1 2" key="1">
    <citation type="submission" date="2018-02" db="EMBL/GenBank/DDBJ databases">
        <title>The genomes of Aspergillus section Nigri reveals drivers in fungal speciation.</title>
        <authorList>
            <consortium name="DOE Joint Genome Institute"/>
            <person name="Vesth T.C."/>
            <person name="Nybo J."/>
            <person name="Theobald S."/>
            <person name="Brandl J."/>
            <person name="Frisvad J.C."/>
            <person name="Nielsen K.F."/>
            <person name="Lyhne E.K."/>
            <person name="Kogle M.E."/>
            <person name="Kuo A."/>
            <person name="Riley R."/>
            <person name="Clum A."/>
            <person name="Nolan M."/>
            <person name="Lipzen A."/>
            <person name="Salamov A."/>
            <person name="Henrissat B."/>
            <person name="Wiebenga A."/>
            <person name="De vries R.P."/>
            <person name="Grigoriev I.V."/>
            <person name="Mortensen U.H."/>
            <person name="Andersen M.R."/>
            <person name="Baker S.E."/>
        </authorList>
    </citation>
    <scope>NUCLEOTIDE SEQUENCE [LARGE SCALE GENOMIC DNA]</scope>
    <source>
        <strain evidence="1 2">CBS 115571</strain>
    </source>
</reference>
<dbReference type="Proteomes" id="UP000249829">
    <property type="component" value="Unassembled WGS sequence"/>
</dbReference>
<protein>
    <submittedName>
        <fullName evidence="1">Uncharacterized protein</fullName>
    </submittedName>
</protein>
<sequence length="245" mass="27659">LIIASPRECYAMNSLFNGAQEAMFQDAPSECLAAFNTTLNCDPKVQLLSYDFDRLDWTEADLTTLCTSPCYSSLQALNETVTSSCGSYEFDFNNAELTAVQVVDLYMYKYNMSCLTEIATGSFCLIVEQSWNLTALNQSGTITWPEFTNVTFPNFVDNDDGAPSLDLDDNPLDESNPSPRFNDYGLQLELSGQDYYQEGIPLDWQGHGWPTILEYDEYPLEIQCSDCFLAQYKLGIESQWGEVYE</sequence>
<dbReference type="STRING" id="1450538.A0A2V5HPM1"/>
<organism evidence="1 2">
    <name type="scientific">Aspergillus violaceofuscus (strain CBS 115571)</name>
    <dbReference type="NCBI Taxonomy" id="1450538"/>
    <lineage>
        <taxon>Eukaryota</taxon>
        <taxon>Fungi</taxon>
        <taxon>Dikarya</taxon>
        <taxon>Ascomycota</taxon>
        <taxon>Pezizomycotina</taxon>
        <taxon>Eurotiomycetes</taxon>
        <taxon>Eurotiomycetidae</taxon>
        <taxon>Eurotiales</taxon>
        <taxon>Aspergillaceae</taxon>
        <taxon>Aspergillus</taxon>
    </lineage>
</organism>
<dbReference type="EMBL" id="KZ825228">
    <property type="protein sequence ID" value="PYI13867.1"/>
    <property type="molecule type" value="Genomic_DNA"/>
</dbReference>
<keyword evidence="2" id="KW-1185">Reference proteome</keyword>
<feature type="non-terminal residue" evidence="1">
    <location>
        <position position="1"/>
    </location>
</feature>
<feature type="non-terminal residue" evidence="1">
    <location>
        <position position="245"/>
    </location>
</feature>
<name>A0A2V5HPM1_ASPV1</name>
<proteinExistence type="predicted"/>
<evidence type="ECO:0000313" key="1">
    <source>
        <dbReference type="EMBL" id="PYI13867.1"/>
    </source>
</evidence>
<accession>A0A2V5HPM1</accession>
<evidence type="ECO:0000313" key="2">
    <source>
        <dbReference type="Proteomes" id="UP000249829"/>
    </source>
</evidence>
<dbReference type="AlphaFoldDB" id="A0A2V5HPM1"/>
<gene>
    <name evidence="1" type="ORF">BO99DRAFT_314610</name>
</gene>